<keyword evidence="3" id="KW-1185">Reference proteome</keyword>
<dbReference type="SUPFAM" id="SSF55729">
    <property type="entry name" value="Acyl-CoA N-acyltransferases (Nat)"/>
    <property type="match status" value="1"/>
</dbReference>
<dbReference type="Proteomes" id="UP000646738">
    <property type="component" value="Unassembled WGS sequence"/>
</dbReference>
<dbReference type="InterPro" id="IPR051531">
    <property type="entry name" value="N-acetyltransferase"/>
</dbReference>
<dbReference type="Gene3D" id="3.40.630.30">
    <property type="match status" value="1"/>
</dbReference>
<evidence type="ECO:0000259" key="1">
    <source>
        <dbReference type="PROSITE" id="PS51186"/>
    </source>
</evidence>
<protein>
    <submittedName>
        <fullName evidence="2">N-acetyltransferase</fullName>
    </submittedName>
</protein>
<feature type="domain" description="N-acetyltransferase" evidence="1">
    <location>
        <begin position="2"/>
        <end position="154"/>
    </location>
</feature>
<dbReference type="PANTHER" id="PTHR43792">
    <property type="entry name" value="GNAT FAMILY, PUTATIVE (AFU_ORTHOLOGUE AFUA_3G00765)-RELATED-RELATED"/>
    <property type="match status" value="1"/>
</dbReference>
<dbReference type="InterPro" id="IPR016181">
    <property type="entry name" value="Acyl_CoA_acyltransferase"/>
</dbReference>
<gene>
    <name evidence="2" type="ORF">Srubr_61600</name>
</gene>
<reference evidence="3" key="1">
    <citation type="submission" date="2023-07" db="EMBL/GenBank/DDBJ databases">
        <title>Whole genome shotgun sequence of Streptomyces achromogenes subsp. rubradiris NBRC 14000.</title>
        <authorList>
            <person name="Komaki H."/>
            <person name="Tamura T."/>
        </authorList>
    </citation>
    <scope>NUCLEOTIDE SEQUENCE [LARGE SCALE GENOMIC DNA]</scope>
    <source>
        <strain evidence="3">NBRC 14000</strain>
    </source>
</reference>
<dbReference type="InterPro" id="IPR000182">
    <property type="entry name" value="GNAT_dom"/>
</dbReference>
<sequence length="154" mass="16710">MISLRPLTSSDAPAIRHIYSGAAVTFLGRPAMTGEEAEGYVVRVQEWANAEPTEQYILGVDVAGDLAGVVKLGRRPDGHGRLGYVLREDCWGRGYATSAVQELILFAFTTAGLESLGGRHHPENPASGRVLIKAGFTRLGFRDGMIEYHLSDRP</sequence>
<accession>A0ABQ3RKC0</accession>
<dbReference type="RefSeq" id="WP_189998988.1">
    <property type="nucleotide sequence ID" value="NZ_BNCB01000024.1"/>
</dbReference>
<dbReference type="EMBL" id="BNEA01000015">
    <property type="protein sequence ID" value="GHI56314.1"/>
    <property type="molecule type" value="Genomic_DNA"/>
</dbReference>
<dbReference type="Pfam" id="PF13302">
    <property type="entry name" value="Acetyltransf_3"/>
    <property type="match status" value="1"/>
</dbReference>
<proteinExistence type="predicted"/>
<dbReference type="PANTHER" id="PTHR43792:SF16">
    <property type="entry name" value="N-ACETYLTRANSFERASE DOMAIN-CONTAINING PROTEIN"/>
    <property type="match status" value="1"/>
</dbReference>
<organism evidence="2 3">
    <name type="scientific">Streptomyces rubradiris</name>
    <name type="common">Streptomyces achromogenes subsp. rubradiris</name>
    <dbReference type="NCBI Taxonomy" id="285531"/>
    <lineage>
        <taxon>Bacteria</taxon>
        <taxon>Bacillati</taxon>
        <taxon>Actinomycetota</taxon>
        <taxon>Actinomycetes</taxon>
        <taxon>Kitasatosporales</taxon>
        <taxon>Streptomycetaceae</taxon>
        <taxon>Streptomyces</taxon>
    </lineage>
</organism>
<name>A0ABQ3RKC0_STRRR</name>
<comment type="caution">
    <text evidence="2">The sequence shown here is derived from an EMBL/GenBank/DDBJ whole genome shotgun (WGS) entry which is preliminary data.</text>
</comment>
<dbReference type="PROSITE" id="PS51186">
    <property type="entry name" value="GNAT"/>
    <property type="match status" value="1"/>
</dbReference>
<evidence type="ECO:0000313" key="2">
    <source>
        <dbReference type="EMBL" id="GHI56314.1"/>
    </source>
</evidence>
<evidence type="ECO:0000313" key="3">
    <source>
        <dbReference type="Proteomes" id="UP000646738"/>
    </source>
</evidence>